<dbReference type="SMR" id="A0A180G5L0"/>
<dbReference type="SMART" id="SM01110">
    <property type="entry name" value="Cutinase"/>
    <property type="match status" value="1"/>
</dbReference>
<dbReference type="PANTHER" id="PTHR33630">
    <property type="entry name" value="CUTINASE RV1984C-RELATED-RELATED"/>
    <property type="match status" value="1"/>
</dbReference>
<sequence length="237" mass="25421">MVLISFNKMILLSSLTGTNVRGGMGAIVSKPAASSARCPVYYMIGARGTGEGPNGSIAYASLYEKVLSTVPGGAKEELEYSTALEYSTTVSQGAQTEVKFIIGTISKCPRTIFVLLGYSKGAMVQVQALNYKEIPRGKIIAVVLFGNPYFRAGAPQNKCGGDTGMGNMSKSGVKMPDQLADRVFDCCAPRDEVCQSFGSRQPHHSYVGKHEDDATGFVIQKLRAKLYGATPRQKRIS</sequence>
<reference evidence="4 5" key="3">
    <citation type="journal article" date="2017" name="G3 (Bethesda)">
        <title>Comparative analysis highlights variable genome content of wheat rusts and divergence of the mating loci.</title>
        <authorList>
            <person name="Cuomo C.A."/>
            <person name="Bakkeren G."/>
            <person name="Khalil H.B."/>
            <person name="Panwar V."/>
            <person name="Joly D."/>
            <person name="Linning R."/>
            <person name="Sakthikumar S."/>
            <person name="Song X."/>
            <person name="Adiconis X."/>
            <person name="Fan L."/>
            <person name="Goldberg J.M."/>
            <person name="Levin J.Z."/>
            <person name="Young S."/>
            <person name="Zeng Q."/>
            <person name="Anikster Y."/>
            <person name="Bruce M."/>
            <person name="Wang M."/>
            <person name="Yin C."/>
            <person name="McCallum B."/>
            <person name="Szabo L.J."/>
            <person name="Hulbert S."/>
            <person name="Chen X."/>
            <person name="Fellers J.P."/>
        </authorList>
    </citation>
    <scope>NUCLEOTIDE SEQUENCE</scope>
    <source>
        <strain evidence="5">Isolate 1-1 / race 1 (BBBD)</strain>
        <strain evidence="4">isolate 1-1 / race 1 (BBBD)</strain>
    </source>
</reference>
<dbReference type="PANTHER" id="PTHR33630:SF9">
    <property type="entry name" value="CUTINASE 4"/>
    <property type="match status" value="1"/>
</dbReference>
<name>A0A180G5L0_PUCT1</name>
<reference evidence="3" key="2">
    <citation type="submission" date="2016-05" db="EMBL/GenBank/DDBJ databases">
        <title>Comparative analysis highlights variable genome content of wheat rusts and divergence of the mating loci.</title>
        <authorList>
            <person name="Cuomo C.A."/>
            <person name="Bakkeren G."/>
            <person name="Szabo L."/>
            <person name="Khalil H."/>
            <person name="Joly D."/>
            <person name="Goldberg J."/>
            <person name="Young S."/>
            <person name="Zeng Q."/>
            <person name="Fellers J."/>
        </authorList>
    </citation>
    <scope>NUCLEOTIDE SEQUENCE [LARGE SCALE GENOMIC DNA]</scope>
    <source>
        <strain evidence="3">1-1 BBBD Race 1</strain>
    </source>
</reference>
<protein>
    <recommendedName>
        <fullName evidence="6">Cutinase</fullName>
    </recommendedName>
</protein>
<dbReference type="EnsemblFungi" id="PTTG_12449-t43_1">
    <property type="protein sequence ID" value="PTTG_12449-t43_1-p1"/>
    <property type="gene ID" value="PTTG_12449"/>
</dbReference>
<reference evidence="4" key="4">
    <citation type="submission" date="2025-05" db="UniProtKB">
        <authorList>
            <consortium name="EnsemblFungi"/>
        </authorList>
    </citation>
    <scope>IDENTIFICATION</scope>
    <source>
        <strain evidence="4">isolate 1-1 / race 1 (BBBD)</strain>
    </source>
</reference>
<dbReference type="AlphaFoldDB" id="A0A180G5L0"/>
<evidence type="ECO:0000256" key="2">
    <source>
        <dbReference type="ARBA" id="ARBA00023157"/>
    </source>
</evidence>
<keyword evidence="2" id="KW-1015">Disulfide bond</keyword>
<dbReference type="EMBL" id="ADAS02000256">
    <property type="protein sequence ID" value="OAV87890.1"/>
    <property type="molecule type" value="Genomic_DNA"/>
</dbReference>
<dbReference type="SUPFAM" id="SSF53474">
    <property type="entry name" value="alpha/beta-Hydrolases"/>
    <property type="match status" value="1"/>
</dbReference>
<keyword evidence="5" id="KW-1185">Reference proteome</keyword>
<dbReference type="Pfam" id="PF01083">
    <property type="entry name" value="Cutinase"/>
    <property type="match status" value="1"/>
</dbReference>
<gene>
    <name evidence="3" type="ORF">PTTG_12449</name>
</gene>
<dbReference type="OrthoDB" id="2500275at2759"/>
<evidence type="ECO:0008006" key="6">
    <source>
        <dbReference type="Google" id="ProtNLM"/>
    </source>
</evidence>
<organism evidence="3">
    <name type="scientific">Puccinia triticina (isolate 1-1 / race 1 (BBBD))</name>
    <name type="common">Brown leaf rust fungus</name>
    <dbReference type="NCBI Taxonomy" id="630390"/>
    <lineage>
        <taxon>Eukaryota</taxon>
        <taxon>Fungi</taxon>
        <taxon>Dikarya</taxon>
        <taxon>Basidiomycota</taxon>
        <taxon>Pucciniomycotina</taxon>
        <taxon>Pucciniomycetes</taxon>
        <taxon>Pucciniales</taxon>
        <taxon>Pucciniaceae</taxon>
        <taxon>Puccinia</taxon>
    </lineage>
</organism>
<evidence type="ECO:0000256" key="1">
    <source>
        <dbReference type="ARBA" id="ARBA00022801"/>
    </source>
</evidence>
<evidence type="ECO:0000313" key="3">
    <source>
        <dbReference type="EMBL" id="OAV87890.1"/>
    </source>
</evidence>
<reference evidence="3" key="1">
    <citation type="submission" date="2009-11" db="EMBL/GenBank/DDBJ databases">
        <authorList>
            <consortium name="The Broad Institute Genome Sequencing Platform"/>
            <person name="Ward D."/>
            <person name="Feldgarden M."/>
            <person name="Earl A."/>
            <person name="Young S.K."/>
            <person name="Zeng Q."/>
            <person name="Koehrsen M."/>
            <person name="Alvarado L."/>
            <person name="Berlin A."/>
            <person name="Bochicchio J."/>
            <person name="Borenstein D."/>
            <person name="Chapman S.B."/>
            <person name="Chen Z."/>
            <person name="Engels R."/>
            <person name="Freedman E."/>
            <person name="Gellesch M."/>
            <person name="Goldberg J."/>
            <person name="Griggs A."/>
            <person name="Gujja S."/>
            <person name="Heilman E."/>
            <person name="Heiman D."/>
            <person name="Hepburn T."/>
            <person name="Howarth C."/>
            <person name="Jen D."/>
            <person name="Larson L."/>
            <person name="Lewis B."/>
            <person name="Mehta T."/>
            <person name="Park D."/>
            <person name="Pearson M."/>
            <person name="Roberts A."/>
            <person name="Saif S."/>
            <person name="Shea T."/>
            <person name="Shenoy N."/>
            <person name="Sisk P."/>
            <person name="Stolte C."/>
            <person name="Sykes S."/>
            <person name="Thomson T."/>
            <person name="Walk T."/>
            <person name="White J."/>
            <person name="Yandava C."/>
            <person name="Izard J."/>
            <person name="Baranova O.V."/>
            <person name="Blanton J.M."/>
            <person name="Tanner A.C."/>
            <person name="Dewhirst F.E."/>
            <person name="Haas B."/>
            <person name="Nusbaum C."/>
            <person name="Birren B."/>
        </authorList>
    </citation>
    <scope>NUCLEOTIDE SEQUENCE [LARGE SCALE GENOMIC DNA]</scope>
    <source>
        <strain evidence="3">1-1 BBBD Race 1</strain>
    </source>
</reference>
<keyword evidence="1" id="KW-0378">Hydrolase</keyword>
<dbReference type="GO" id="GO:0052689">
    <property type="term" value="F:carboxylic ester hydrolase activity"/>
    <property type="evidence" value="ECO:0007669"/>
    <property type="project" value="UniProtKB-ARBA"/>
</dbReference>
<dbReference type="InterPro" id="IPR000675">
    <property type="entry name" value="Cutinase/axe"/>
</dbReference>
<proteinExistence type="predicted"/>
<dbReference type="VEuPathDB" id="FungiDB:PTTG_12449"/>
<dbReference type="InterPro" id="IPR029058">
    <property type="entry name" value="AB_hydrolase_fold"/>
</dbReference>
<evidence type="ECO:0000313" key="4">
    <source>
        <dbReference type="EnsemblFungi" id="PTTG_12449-t43_1-p1"/>
    </source>
</evidence>
<dbReference type="Gene3D" id="3.40.50.1820">
    <property type="entry name" value="alpha/beta hydrolase"/>
    <property type="match status" value="1"/>
</dbReference>
<accession>A0A180G5L0</accession>
<dbReference type="Proteomes" id="UP000005240">
    <property type="component" value="Unassembled WGS sequence"/>
</dbReference>
<evidence type="ECO:0000313" key="5">
    <source>
        <dbReference type="Proteomes" id="UP000005240"/>
    </source>
</evidence>